<evidence type="ECO:0000313" key="5">
    <source>
        <dbReference type="EMBL" id="GAC98643.1"/>
    </source>
</evidence>
<comment type="subcellular location">
    <subcellularLocation>
        <location evidence="1">Nucleus</location>
    </subcellularLocation>
</comment>
<dbReference type="PANTHER" id="PTHR13107:SF0">
    <property type="entry name" value="N6-ADENOSINE-METHYLTRANSFERASE NON-CATALYTIC SUBUNIT"/>
    <property type="match status" value="1"/>
</dbReference>
<dbReference type="PROSITE" id="PS51592">
    <property type="entry name" value="SAM_MTA70L_2"/>
    <property type="match status" value="1"/>
</dbReference>
<protein>
    <submittedName>
        <fullName evidence="5">Uncharacterized protein</fullName>
    </submittedName>
</protein>
<dbReference type="eggNOG" id="KOG2097">
    <property type="taxonomic scope" value="Eukaryota"/>
</dbReference>
<dbReference type="Proteomes" id="UP000014071">
    <property type="component" value="Unassembled WGS sequence"/>
</dbReference>
<organism evidence="5 6">
    <name type="scientific">Pseudozyma hubeiensis (strain SY62)</name>
    <name type="common">Yeast</name>
    <dbReference type="NCBI Taxonomy" id="1305764"/>
    <lineage>
        <taxon>Eukaryota</taxon>
        <taxon>Fungi</taxon>
        <taxon>Dikarya</taxon>
        <taxon>Basidiomycota</taxon>
        <taxon>Ustilaginomycotina</taxon>
        <taxon>Ustilaginomycetes</taxon>
        <taxon>Ustilaginales</taxon>
        <taxon>Ustilaginaceae</taxon>
        <taxon>Pseudozyma</taxon>
    </lineage>
</organism>
<keyword evidence="2" id="KW-0539">Nucleus</keyword>
<accession>R9PB58</accession>
<evidence type="ECO:0000313" key="6">
    <source>
        <dbReference type="Proteomes" id="UP000014071"/>
    </source>
</evidence>
<dbReference type="GO" id="GO:0003729">
    <property type="term" value="F:mRNA binding"/>
    <property type="evidence" value="ECO:0007669"/>
    <property type="project" value="TreeGrafter"/>
</dbReference>
<feature type="region of interest" description="Disordered" evidence="4">
    <location>
        <begin position="767"/>
        <end position="807"/>
    </location>
</feature>
<dbReference type="PANTHER" id="PTHR13107">
    <property type="entry name" value="N6-ADENOSINE-METHYLTRANSFERASE NON-CATALYTIC SUBUNIT"/>
    <property type="match status" value="1"/>
</dbReference>
<feature type="compositionally biased region" description="Basic and acidic residues" evidence="4">
    <location>
        <begin position="24"/>
        <end position="43"/>
    </location>
</feature>
<dbReference type="Pfam" id="PF05063">
    <property type="entry name" value="MT-A70"/>
    <property type="match status" value="1"/>
</dbReference>
<dbReference type="EMBL" id="DF238821">
    <property type="protein sequence ID" value="GAC98643.1"/>
    <property type="molecule type" value="Genomic_DNA"/>
</dbReference>
<dbReference type="InterPro" id="IPR045123">
    <property type="entry name" value="METTL14-like"/>
</dbReference>
<dbReference type="AlphaFoldDB" id="R9PB58"/>
<dbReference type="InterPro" id="IPR007757">
    <property type="entry name" value="MT-A70-like"/>
</dbReference>
<proteinExistence type="inferred from homology"/>
<comment type="similarity">
    <text evidence="3">Belongs to the MT-A70-like family.</text>
</comment>
<feature type="region of interest" description="Disordered" evidence="4">
    <location>
        <begin position="1"/>
        <end position="43"/>
    </location>
</feature>
<sequence>MTTDVQFTSARDHPRWRTLLDAPGHVDKGKKSSAKQEEQQSQRLDQLKQRFGIASASNDAATPANVAQDVKGKSRAASEHSTLGPNYSSQEHTLRNDYSQHFVDTGAGQLPGNAVRNPWSSSRFQEYPKLRRLVQLKDSLVTRVAHPPTYLRADLRPSLQPFRGTSRAADQFHLGSLIPVKYDVVVIDPPLEAYEWEATPTASTSASSTHRAATWTWEEIAALPVPQLAAKESFVFLWVGSGAGDGLERGREVLAKWGYRRCEDIVCIRTNHQESDQAGSGTQQPSTSSAFTRSSQHCLMGIRGTVRRSTDARFVHCNIDTDVMLWSGPEGGDAVDQGDARQARMKTLPDVVSKPPELYQTIENFCLGTRRLELFGRNGNLRRGWLTIGLEVGPDSPGWPQDGKVALPDAGLPMLLDSQEEGLRDHLDYLQIPKPYDKVNYDANFGVDRPGCDLRDRCNLVPFVEEIDQLRPKSPPPRGANDAFLRNNNLRHRAEPQNSDPLQHRGTVTGMPSGLSSNPTLRTPQPYFHPEHTMPHGQLDIRPRIFSFLLFTSYQAIRLIAQSLARVGTHSVGEVNLLTMPSDRRRESDSEAVEGVRQAEAKKRKKTGSDTLVAGTIVPLRTLTSPLAFICYHDSTVDKRMSFIGRVHKLKFDAIHRLISVELQFDDIHQVDVIIERGSCLYRHVSRIDEVLANGELFLLRNVLRWPETDASTSAPTNQERIALNSPPALVFDKLSTYNNISMECHSTKFRDIEKANIILDEAIYPSSPEIDSESERASSDSRSMAPPTSLAENTAVKVKTEPRNSI</sequence>
<dbReference type="OrthoDB" id="14833at2759"/>
<keyword evidence="6" id="KW-1185">Reference proteome</keyword>
<name>R9PB58_PSEHS</name>
<evidence type="ECO:0000256" key="2">
    <source>
        <dbReference type="ARBA" id="ARBA00023242"/>
    </source>
</evidence>
<evidence type="ECO:0000256" key="3">
    <source>
        <dbReference type="PROSITE-ProRule" id="PRU00489"/>
    </source>
</evidence>
<evidence type="ECO:0000256" key="1">
    <source>
        <dbReference type="ARBA" id="ARBA00004123"/>
    </source>
</evidence>
<dbReference type="PROSITE" id="PS51143">
    <property type="entry name" value="MT_A70"/>
    <property type="match status" value="1"/>
</dbReference>
<dbReference type="GO" id="GO:0036396">
    <property type="term" value="C:RNA N6-methyladenosine methyltransferase complex"/>
    <property type="evidence" value="ECO:0007669"/>
    <property type="project" value="TreeGrafter"/>
</dbReference>
<dbReference type="RefSeq" id="XP_012192230.1">
    <property type="nucleotide sequence ID" value="XM_012336840.1"/>
</dbReference>
<reference evidence="6" key="1">
    <citation type="journal article" date="2013" name="Genome Announc.">
        <title>Draft genome sequence of the basidiomycetous yeast-like fungus Pseudozyma hubeiensis SY62, which produces an abundant amount of the biosurfactant mannosylerythritol lipids.</title>
        <authorList>
            <person name="Konishi M."/>
            <person name="Hatada Y."/>
            <person name="Horiuchi J."/>
        </authorList>
    </citation>
    <scope>NUCLEOTIDE SEQUENCE [LARGE SCALE GENOMIC DNA]</scope>
    <source>
        <strain evidence="6">SY62</strain>
    </source>
</reference>
<evidence type="ECO:0000256" key="4">
    <source>
        <dbReference type="SAM" id="MobiDB-lite"/>
    </source>
</evidence>
<dbReference type="HOGENOM" id="CLU_349195_0_0_1"/>
<gene>
    <name evidence="5" type="ORF">PHSY_006237</name>
</gene>
<dbReference type="STRING" id="1305764.R9PB58"/>
<feature type="region of interest" description="Disordered" evidence="4">
    <location>
        <begin position="579"/>
        <end position="607"/>
    </location>
</feature>
<dbReference type="GeneID" id="24111509"/>
<dbReference type="GO" id="GO:0005634">
    <property type="term" value="C:nucleus"/>
    <property type="evidence" value="ECO:0007669"/>
    <property type="project" value="UniProtKB-SubCell"/>
</dbReference>